<name>A0A9W4URV7_9PLEO</name>
<gene>
    <name evidence="2" type="ORF">PDIGIT_LOCUS14198</name>
</gene>
<evidence type="ECO:0000313" key="3">
    <source>
        <dbReference type="Proteomes" id="UP001152607"/>
    </source>
</evidence>
<sequence length="158" mass="17674">MHGVGTPRGYVLGRSGQGTGRISVYSSGNPARDRRKPEINRSEWSVFDEGQRKRHIAKSIGTRKSLSFSLSLSLTPSLAALCFGLGLSGCWMKCKVRDIIPTRVRWVVNEEVWWMSRDKTGQPPRNTEDCVGNSLAHYHSDESCHAESSGMKFELDFV</sequence>
<dbReference type="EMBL" id="CAOQHR010000011">
    <property type="protein sequence ID" value="CAI6341010.1"/>
    <property type="molecule type" value="Genomic_DNA"/>
</dbReference>
<evidence type="ECO:0000313" key="2">
    <source>
        <dbReference type="EMBL" id="CAI6341010.1"/>
    </source>
</evidence>
<protein>
    <submittedName>
        <fullName evidence="2">Uncharacterized protein</fullName>
    </submittedName>
</protein>
<organism evidence="2 3">
    <name type="scientific">Periconia digitata</name>
    <dbReference type="NCBI Taxonomy" id="1303443"/>
    <lineage>
        <taxon>Eukaryota</taxon>
        <taxon>Fungi</taxon>
        <taxon>Dikarya</taxon>
        <taxon>Ascomycota</taxon>
        <taxon>Pezizomycotina</taxon>
        <taxon>Dothideomycetes</taxon>
        <taxon>Pleosporomycetidae</taxon>
        <taxon>Pleosporales</taxon>
        <taxon>Massarineae</taxon>
        <taxon>Periconiaceae</taxon>
        <taxon>Periconia</taxon>
    </lineage>
</organism>
<dbReference type="Proteomes" id="UP001152607">
    <property type="component" value="Unassembled WGS sequence"/>
</dbReference>
<comment type="caution">
    <text evidence="2">The sequence shown here is derived from an EMBL/GenBank/DDBJ whole genome shotgun (WGS) entry which is preliminary data.</text>
</comment>
<proteinExistence type="predicted"/>
<evidence type="ECO:0000256" key="1">
    <source>
        <dbReference type="SAM" id="MobiDB-lite"/>
    </source>
</evidence>
<accession>A0A9W4URV7</accession>
<keyword evidence="3" id="KW-1185">Reference proteome</keyword>
<feature type="region of interest" description="Disordered" evidence="1">
    <location>
        <begin position="1"/>
        <end position="37"/>
    </location>
</feature>
<dbReference type="AlphaFoldDB" id="A0A9W4URV7"/>
<reference evidence="2" key="1">
    <citation type="submission" date="2023-01" db="EMBL/GenBank/DDBJ databases">
        <authorList>
            <person name="Van Ghelder C."/>
            <person name="Rancurel C."/>
        </authorList>
    </citation>
    <scope>NUCLEOTIDE SEQUENCE</scope>
    <source>
        <strain evidence="2">CNCM I-4278</strain>
    </source>
</reference>